<dbReference type="GO" id="GO:0030686">
    <property type="term" value="C:90S preribosome"/>
    <property type="evidence" value="ECO:0007669"/>
    <property type="project" value="TreeGrafter"/>
</dbReference>
<dbReference type="RefSeq" id="XP_068364096.1">
    <property type="nucleotide sequence ID" value="XM_068500848.1"/>
</dbReference>
<dbReference type="EMBL" id="MLAK01000597">
    <property type="protein sequence ID" value="OHT10960.1"/>
    <property type="molecule type" value="Genomic_DNA"/>
</dbReference>
<dbReference type="GO" id="GO:0000447">
    <property type="term" value="P:endonucleolytic cleavage in ITS1 to separate SSU-rRNA from 5.8S rRNA and LSU-rRNA from tricistronic rRNA transcript (SSU-rRNA, 5.8S rRNA, LSU-rRNA)"/>
    <property type="evidence" value="ECO:0007669"/>
    <property type="project" value="TreeGrafter"/>
</dbReference>
<dbReference type="VEuPathDB" id="TrichDB:TRFO_19532"/>
<feature type="compositionally biased region" description="Gly residues" evidence="1">
    <location>
        <begin position="280"/>
        <end position="312"/>
    </location>
</feature>
<feature type="compositionally biased region" description="Basic residues" evidence="1">
    <location>
        <begin position="262"/>
        <end position="279"/>
    </location>
</feature>
<sequence length="322" mass="36323">MSSEYSDSSSDELGEELSIEKDLAINVALSKVTTGEAIKNEEISIDSVLAAESSKDKDKLLEDNRKTLGQISAADPNDETDAFLLKYFGERKWEEKARKPTKEEIEADDDIEEVDQEIEFEEHYNFHHQEKGFETIPTNPRFVEGEDRVKESSRHKKRREAAEKAKISEEEYQKKLDEIDEKYKAIAEKNNGRLTNEQLHQYTEEYSVILLEQQDGVFNYLESSNNGGMEKSIKILDAEYDGEEEEGSEEGSENDDGENKGEKRKKLNNRGRGGFRGKRGGGNFRGRGGFNRGGPRGGFGGRGGRGGHGGGSRMSSYFDHRK</sequence>
<proteinExistence type="predicted"/>
<dbReference type="GO" id="GO:0005730">
    <property type="term" value="C:nucleolus"/>
    <property type="evidence" value="ECO:0007669"/>
    <property type="project" value="TreeGrafter"/>
</dbReference>
<feature type="compositionally biased region" description="Basic and acidic residues" evidence="1">
    <location>
        <begin position="160"/>
        <end position="169"/>
    </location>
</feature>
<dbReference type="PANTHER" id="PTHR14490:SF5">
    <property type="entry name" value="PROTEIN KRI1 HOMOLOG"/>
    <property type="match status" value="1"/>
</dbReference>
<dbReference type="AlphaFoldDB" id="A0A1J4KJ47"/>
<organism evidence="2 3">
    <name type="scientific">Tritrichomonas foetus</name>
    <dbReference type="NCBI Taxonomy" id="1144522"/>
    <lineage>
        <taxon>Eukaryota</taxon>
        <taxon>Metamonada</taxon>
        <taxon>Parabasalia</taxon>
        <taxon>Tritrichomonadida</taxon>
        <taxon>Tritrichomonadidae</taxon>
        <taxon>Tritrichomonas</taxon>
    </lineage>
</organism>
<keyword evidence="3" id="KW-1185">Reference proteome</keyword>
<comment type="caution">
    <text evidence="2">The sequence shown here is derived from an EMBL/GenBank/DDBJ whole genome shotgun (WGS) entry which is preliminary data.</text>
</comment>
<dbReference type="OrthoDB" id="10252032at2759"/>
<gene>
    <name evidence="2" type="ORF">TRFO_19532</name>
</gene>
<feature type="region of interest" description="Disordered" evidence="1">
    <location>
        <begin position="145"/>
        <end position="169"/>
    </location>
</feature>
<reference evidence="2" key="1">
    <citation type="submission" date="2016-10" db="EMBL/GenBank/DDBJ databases">
        <authorList>
            <person name="Benchimol M."/>
            <person name="Almeida L.G."/>
            <person name="Vasconcelos A.T."/>
            <person name="Perreira-Neves A."/>
            <person name="Rosa I.A."/>
            <person name="Tasca T."/>
            <person name="Bogo M.R."/>
            <person name="de Souza W."/>
        </authorList>
    </citation>
    <scope>NUCLEOTIDE SEQUENCE [LARGE SCALE GENOMIC DNA]</scope>
    <source>
        <strain evidence="2">K</strain>
    </source>
</reference>
<evidence type="ECO:0000256" key="1">
    <source>
        <dbReference type="SAM" id="MobiDB-lite"/>
    </source>
</evidence>
<accession>A0A1J4KJ47</accession>
<dbReference type="GeneID" id="94835552"/>
<name>A0A1J4KJ47_9EUKA</name>
<protein>
    <submittedName>
        <fullName evidence="2">Uncharacterized protein</fullName>
    </submittedName>
</protein>
<feature type="region of interest" description="Disordered" evidence="1">
    <location>
        <begin position="220"/>
        <end position="322"/>
    </location>
</feature>
<dbReference type="PANTHER" id="PTHR14490">
    <property type="entry name" value="ZINC FINGER, ZZ TYPE"/>
    <property type="match status" value="1"/>
</dbReference>
<evidence type="ECO:0000313" key="2">
    <source>
        <dbReference type="EMBL" id="OHT10960.1"/>
    </source>
</evidence>
<dbReference type="InterPro" id="IPR018034">
    <property type="entry name" value="Kri1"/>
</dbReference>
<evidence type="ECO:0000313" key="3">
    <source>
        <dbReference type="Proteomes" id="UP000179807"/>
    </source>
</evidence>
<dbReference type="Proteomes" id="UP000179807">
    <property type="component" value="Unassembled WGS sequence"/>
</dbReference>
<feature type="compositionally biased region" description="Acidic residues" evidence="1">
    <location>
        <begin position="238"/>
        <end position="256"/>
    </location>
</feature>